<evidence type="ECO:0000313" key="3">
    <source>
        <dbReference type="Proteomes" id="UP000002640"/>
    </source>
</evidence>
<dbReference type="EMBL" id="JH159159">
    <property type="protein sequence ID" value="EGZ10141.1"/>
    <property type="molecule type" value="Genomic_DNA"/>
</dbReference>
<accession>G5A3A1</accession>
<reference evidence="2 3" key="1">
    <citation type="journal article" date="2006" name="Science">
        <title>Phytophthora genome sequences uncover evolutionary origins and mechanisms of pathogenesis.</title>
        <authorList>
            <person name="Tyler B.M."/>
            <person name="Tripathy S."/>
            <person name="Zhang X."/>
            <person name="Dehal P."/>
            <person name="Jiang R.H."/>
            <person name="Aerts A."/>
            <person name="Arredondo F.D."/>
            <person name="Baxter L."/>
            <person name="Bensasson D."/>
            <person name="Beynon J.L."/>
            <person name="Chapman J."/>
            <person name="Damasceno C.M."/>
            <person name="Dorrance A.E."/>
            <person name="Dou D."/>
            <person name="Dickerman A.W."/>
            <person name="Dubchak I.L."/>
            <person name="Garbelotto M."/>
            <person name="Gijzen M."/>
            <person name="Gordon S.G."/>
            <person name="Govers F."/>
            <person name="Grunwald N.J."/>
            <person name="Huang W."/>
            <person name="Ivors K.L."/>
            <person name="Jones R.W."/>
            <person name="Kamoun S."/>
            <person name="Krampis K."/>
            <person name="Lamour K.H."/>
            <person name="Lee M.K."/>
            <person name="McDonald W.H."/>
            <person name="Medina M."/>
            <person name="Meijer H.J."/>
            <person name="Nordberg E.K."/>
            <person name="Maclean D.J."/>
            <person name="Ospina-Giraldo M.D."/>
            <person name="Morris P.F."/>
            <person name="Phuntumart V."/>
            <person name="Putnam N.H."/>
            <person name="Rash S."/>
            <person name="Rose J.K."/>
            <person name="Sakihama Y."/>
            <person name="Salamov A.A."/>
            <person name="Savidor A."/>
            <person name="Scheuring C.F."/>
            <person name="Smith B.M."/>
            <person name="Sobral B.W."/>
            <person name="Terry A."/>
            <person name="Torto-Alalibo T.A."/>
            <person name="Win J."/>
            <person name="Xu Z."/>
            <person name="Zhang H."/>
            <person name="Grigoriev I.V."/>
            <person name="Rokhsar D.S."/>
            <person name="Boore J.L."/>
        </authorList>
    </citation>
    <scope>NUCLEOTIDE SEQUENCE [LARGE SCALE GENOMIC DNA]</scope>
    <source>
        <strain evidence="2 3">P6497</strain>
    </source>
</reference>
<dbReference type="RefSeq" id="XP_009535002.1">
    <property type="nucleotide sequence ID" value="XM_009536707.1"/>
</dbReference>
<protein>
    <submittedName>
        <fullName evidence="2">Uncharacterized protein</fullName>
    </submittedName>
</protein>
<gene>
    <name evidence="2" type="ORF">PHYSODRAFT_305404</name>
</gene>
<dbReference type="GeneID" id="20642554"/>
<dbReference type="AlphaFoldDB" id="G5A3A1"/>
<proteinExistence type="predicted"/>
<name>G5A3A1_PHYSP</name>
<feature type="region of interest" description="Disordered" evidence="1">
    <location>
        <begin position="203"/>
        <end position="227"/>
    </location>
</feature>
<evidence type="ECO:0000256" key="1">
    <source>
        <dbReference type="SAM" id="MobiDB-lite"/>
    </source>
</evidence>
<sequence length="227" mass="25611">MEGWLLVPIALGSPELLHLAKFLSPLPESSEPQKTRLQVLDESSDGFEGDEEFFLNEFFKKEIVDPVSRRPSHVWRMGSCGGAMSTGHRALSCPLQTRVRRPARRHRLKSQRTKELVAVTRKMPSAQLLFRDYQARSVLMTVHEDAMPGCVNLEFFRGKCRRHNPKCARPGCGDYVRSNGKCIKHGGRAKRSSQKYIKRAMPIADESNKSTKTASSAAKRRTTVVET</sequence>
<organism evidence="2 3">
    <name type="scientific">Phytophthora sojae (strain P6497)</name>
    <name type="common">Soybean stem and root rot agent</name>
    <name type="synonym">Phytophthora megasperma f. sp. glycines</name>
    <dbReference type="NCBI Taxonomy" id="1094619"/>
    <lineage>
        <taxon>Eukaryota</taxon>
        <taxon>Sar</taxon>
        <taxon>Stramenopiles</taxon>
        <taxon>Oomycota</taxon>
        <taxon>Peronosporomycetes</taxon>
        <taxon>Peronosporales</taxon>
        <taxon>Peronosporaceae</taxon>
        <taxon>Phytophthora</taxon>
    </lineage>
</organism>
<dbReference type="Proteomes" id="UP000002640">
    <property type="component" value="Unassembled WGS sequence"/>
</dbReference>
<dbReference type="InParanoid" id="G5A3A1"/>
<evidence type="ECO:0000313" key="2">
    <source>
        <dbReference type="EMBL" id="EGZ10141.1"/>
    </source>
</evidence>
<dbReference type="KEGG" id="psoj:PHYSODRAFT_305404"/>
<feature type="compositionally biased region" description="Basic residues" evidence="1">
    <location>
        <begin position="218"/>
        <end position="227"/>
    </location>
</feature>
<keyword evidence="3" id="KW-1185">Reference proteome</keyword>